<keyword evidence="3" id="KW-1185">Reference proteome</keyword>
<feature type="chain" id="PRO_5038076106" evidence="1">
    <location>
        <begin position="41"/>
        <end position="350"/>
    </location>
</feature>
<dbReference type="PANTHER" id="PTHR42941:SF1">
    <property type="entry name" value="SLL1037 PROTEIN"/>
    <property type="match status" value="1"/>
</dbReference>
<evidence type="ECO:0000313" key="2">
    <source>
        <dbReference type="EMBL" id="NHQ76065.1"/>
    </source>
</evidence>
<evidence type="ECO:0000256" key="1">
    <source>
        <dbReference type="SAM" id="SignalP"/>
    </source>
</evidence>
<feature type="signal peptide" evidence="1">
    <location>
        <begin position="1"/>
        <end position="40"/>
    </location>
</feature>
<organism evidence="2 3">
    <name type="scientific">Roseovarius gahaiensis</name>
    <dbReference type="NCBI Taxonomy" id="2716691"/>
    <lineage>
        <taxon>Bacteria</taxon>
        <taxon>Pseudomonadati</taxon>
        <taxon>Pseudomonadota</taxon>
        <taxon>Alphaproteobacteria</taxon>
        <taxon>Rhodobacterales</taxon>
        <taxon>Roseobacteraceae</taxon>
        <taxon>Roseovarius</taxon>
    </lineage>
</organism>
<dbReference type="InterPro" id="IPR011852">
    <property type="entry name" value="TRAP_TAXI"/>
</dbReference>
<dbReference type="EMBL" id="JAAORB010000070">
    <property type="protein sequence ID" value="NHQ76065.1"/>
    <property type="molecule type" value="Genomic_DNA"/>
</dbReference>
<protein>
    <submittedName>
        <fullName evidence="2">TAXI family TRAP transporter solute-binding subunit</fullName>
    </submittedName>
</protein>
<dbReference type="PANTHER" id="PTHR42941">
    <property type="entry name" value="SLL1037 PROTEIN"/>
    <property type="match status" value="1"/>
</dbReference>
<dbReference type="Proteomes" id="UP000639775">
    <property type="component" value="Unassembled WGS sequence"/>
</dbReference>
<name>A0A967BDJ5_9RHOB</name>
<proteinExistence type="predicted"/>
<keyword evidence="1" id="KW-0732">Signal</keyword>
<comment type="caution">
    <text evidence="2">The sequence shown here is derived from an EMBL/GenBank/DDBJ whole genome shotgun (WGS) entry which is preliminary data.</text>
</comment>
<dbReference type="Pfam" id="PF16868">
    <property type="entry name" value="NMT1_3"/>
    <property type="match status" value="1"/>
</dbReference>
<dbReference type="AlphaFoldDB" id="A0A967BDJ5"/>
<accession>A0A967BDJ5</accession>
<dbReference type="NCBIfam" id="TIGR02122">
    <property type="entry name" value="TRAP_TAXI"/>
    <property type="match status" value="1"/>
</dbReference>
<reference evidence="2" key="1">
    <citation type="submission" date="2020-03" db="EMBL/GenBank/DDBJ databases">
        <title>Roseovarius gahaiensis sp. nov., isolated from Gahai Saline Lake, China.</title>
        <authorList>
            <person name="Sun X."/>
        </authorList>
    </citation>
    <scope>NUCLEOTIDE SEQUENCE</scope>
    <source>
        <strain evidence="2">GH877</strain>
    </source>
</reference>
<dbReference type="RefSeq" id="WP_167200564.1">
    <property type="nucleotide sequence ID" value="NZ_JAAORB010000070.1"/>
</dbReference>
<evidence type="ECO:0000313" key="3">
    <source>
        <dbReference type="Proteomes" id="UP000639775"/>
    </source>
</evidence>
<dbReference type="Gene3D" id="3.40.190.10">
    <property type="entry name" value="Periplasmic binding protein-like II"/>
    <property type="match status" value="2"/>
</dbReference>
<sequence>MSHKDDASARLRAKKMNLQSLYLQKILALLAFLAAAPAMSEEAQQMGLRIVTFGSGPIDGAYYEAVNKVCASFNQNPIEGYRCSTDPTPGSLYNLNALKRGTLDFALVQSDLHREALETASGSYFAREPLELRSVISLYPEPFTILVRNDADISSLADLRAKRVDQGPSSSGRRPTVERVFGALGIVGSDFAELTQHALLVALEELCAGSLDAVLLVIGHPNSAVARTLKECDVHLINASGSSLRKFVADNPAFTSGTIPSHSYPELLEDISTFSVMATVMTREDVPYQLVERMAQIMIDHWEGLRKAVPDSAGMSKDFGWTAGLTAPLHAAVATVFDNQGLDPKAPVNR</sequence>
<dbReference type="SUPFAM" id="SSF53850">
    <property type="entry name" value="Periplasmic binding protein-like II"/>
    <property type="match status" value="1"/>
</dbReference>
<gene>
    <name evidence="2" type="ORF">HAT86_16595</name>
</gene>